<dbReference type="OrthoDB" id="2503352at2759"/>
<name>F4SAJ1_MELLP</name>
<dbReference type="AlphaFoldDB" id="F4SAJ1"/>
<accession>F4SAJ1</accession>
<reference evidence="3" key="1">
    <citation type="journal article" date="2011" name="Proc. Natl. Acad. Sci. U.S.A.">
        <title>Obligate biotrophy features unraveled by the genomic analysis of rust fungi.</title>
        <authorList>
            <person name="Duplessis S."/>
            <person name="Cuomo C.A."/>
            <person name="Lin Y.-C."/>
            <person name="Aerts A."/>
            <person name="Tisserant E."/>
            <person name="Veneault-Fourrey C."/>
            <person name="Joly D.L."/>
            <person name="Hacquard S."/>
            <person name="Amselem J."/>
            <person name="Cantarel B.L."/>
            <person name="Chiu R."/>
            <person name="Coutinho P.M."/>
            <person name="Feau N."/>
            <person name="Field M."/>
            <person name="Frey P."/>
            <person name="Gelhaye E."/>
            <person name="Goldberg J."/>
            <person name="Grabherr M.G."/>
            <person name="Kodira C.D."/>
            <person name="Kohler A."/>
            <person name="Kuees U."/>
            <person name="Lindquist E.A."/>
            <person name="Lucas S.M."/>
            <person name="Mago R."/>
            <person name="Mauceli E."/>
            <person name="Morin E."/>
            <person name="Murat C."/>
            <person name="Pangilinan J.L."/>
            <person name="Park R."/>
            <person name="Pearson M."/>
            <person name="Quesneville H."/>
            <person name="Rouhier N."/>
            <person name="Sakthikumar S."/>
            <person name="Salamov A.A."/>
            <person name="Schmutz J."/>
            <person name="Selles B."/>
            <person name="Shapiro H."/>
            <person name="Tanguay P."/>
            <person name="Tuskan G.A."/>
            <person name="Henrissat B."/>
            <person name="Van de Peer Y."/>
            <person name="Rouze P."/>
            <person name="Ellis J.G."/>
            <person name="Dodds P.N."/>
            <person name="Schein J.E."/>
            <person name="Zhong S."/>
            <person name="Hamelin R.C."/>
            <person name="Grigoriev I.V."/>
            <person name="Szabo L.J."/>
            <person name="Martin F."/>
        </authorList>
    </citation>
    <scope>NUCLEOTIDE SEQUENCE [LARGE SCALE GENOMIC DNA]</scope>
    <source>
        <strain evidence="3">98AG31 / pathotype 3-4-7</strain>
    </source>
</reference>
<keyword evidence="3" id="KW-1185">Reference proteome</keyword>
<dbReference type="VEuPathDB" id="FungiDB:MELLADRAFT_69390"/>
<gene>
    <name evidence="2" type="ORF">MELLADRAFT_69390</name>
</gene>
<dbReference type="EMBL" id="GL883178">
    <property type="protein sequence ID" value="EGF98334.1"/>
    <property type="molecule type" value="Genomic_DNA"/>
</dbReference>
<feature type="region of interest" description="Disordered" evidence="1">
    <location>
        <begin position="262"/>
        <end position="282"/>
    </location>
</feature>
<dbReference type="KEGG" id="mlr:MELLADRAFT_69390"/>
<organism evidence="3">
    <name type="scientific">Melampsora larici-populina (strain 98AG31 / pathotype 3-4-7)</name>
    <name type="common">Poplar leaf rust fungus</name>
    <dbReference type="NCBI Taxonomy" id="747676"/>
    <lineage>
        <taxon>Eukaryota</taxon>
        <taxon>Fungi</taxon>
        <taxon>Dikarya</taxon>
        <taxon>Basidiomycota</taxon>
        <taxon>Pucciniomycotina</taxon>
        <taxon>Pucciniomycetes</taxon>
        <taxon>Pucciniales</taxon>
        <taxon>Melampsoraceae</taxon>
        <taxon>Melampsora</taxon>
    </lineage>
</organism>
<feature type="compositionally biased region" description="Polar residues" evidence="1">
    <location>
        <begin position="565"/>
        <end position="580"/>
    </location>
</feature>
<proteinExistence type="predicted"/>
<feature type="compositionally biased region" description="Low complexity" evidence="1">
    <location>
        <begin position="264"/>
        <end position="273"/>
    </location>
</feature>
<dbReference type="RefSeq" id="XP_007418378.1">
    <property type="nucleotide sequence ID" value="XM_007418316.1"/>
</dbReference>
<evidence type="ECO:0000313" key="2">
    <source>
        <dbReference type="EMBL" id="EGF98334.1"/>
    </source>
</evidence>
<dbReference type="HOGENOM" id="CLU_446934_0_0_1"/>
<dbReference type="Proteomes" id="UP000001072">
    <property type="component" value="Unassembled WGS sequence"/>
</dbReference>
<protein>
    <submittedName>
        <fullName evidence="2">Uncharacterized protein</fullName>
    </submittedName>
</protein>
<dbReference type="InParanoid" id="F4SAJ1"/>
<evidence type="ECO:0000313" key="3">
    <source>
        <dbReference type="Proteomes" id="UP000001072"/>
    </source>
</evidence>
<dbReference type="GeneID" id="18931231"/>
<feature type="region of interest" description="Disordered" evidence="1">
    <location>
        <begin position="565"/>
        <end position="611"/>
    </location>
</feature>
<evidence type="ECO:0000256" key="1">
    <source>
        <dbReference type="SAM" id="MobiDB-lite"/>
    </source>
</evidence>
<sequence>MNMMMKQHDSRDEDVPSRMLSSIFSQSDSGHGFRNSDLLAITSLESLDECEKDLIPMLNDIAKRVGATPERNHEAHQLTINGRQSQLPVNNSQLEKKKTTTFDRLIYLLDRYLDFCRSVELIAWPIDHLKVGIWLKNDVISAVKNSRMKPLRKTVRCYVTTLESCRVKTRNIFKLDGQIGGHLMHSPLIQEILDTLSCDRDNLEERLGVALDFNTPEHDDAGIETVRDRVLMMIRNNSGEDQTEDAMAIVKDAREIDLDATRVNTPPTTPQKQNKPKYKPDPHLHTLKRYRNFCLVNRIPCFPVESVRVSLWLRESVLLSATRQKDKQSGVSLRTVQVYLSRLEYARLKTEHLFHALPMASVSLYKSPEVNEILQSLGANINKVEPVNPKVPSSPLSNVSVNSTKASIPDVTSHDKCLKVLTNKRKSDDRNVSEADAHFPPRKFVRMGEENQDGFKVEIDGPKPFDWENDFSNHDDLYLNLDRSRESRNLRKRKTPPPSIRTHLTEFPRVHCQSPVTPSGPSIGNNSLPSITEWFNPSRSPSPVKKGCISFILCPDEDSDCKSQGTFSSIGSPTRNSAQRSEFPLSPMSLTRSPHTIRPWPPHAISDVRNS</sequence>